<dbReference type="InterPro" id="IPR016166">
    <property type="entry name" value="FAD-bd_PCMH"/>
</dbReference>
<evidence type="ECO:0000256" key="4">
    <source>
        <dbReference type="ARBA" id="ARBA00023002"/>
    </source>
</evidence>
<dbReference type="InterPro" id="IPR006094">
    <property type="entry name" value="Oxid_FAD_bind_N"/>
</dbReference>
<dbReference type="EMBL" id="JADHEI010000052">
    <property type="protein sequence ID" value="MBF2735811.1"/>
    <property type="molecule type" value="Genomic_DNA"/>
</dbReference>
<dbReference type="InterPro" id="IPR016164">
    <property type="entry name" value="FAD-linked_Oxase-like_C"/>
</dbReference>
<name>A0A930UHF0_9GAMM</name>
<keyword evidence="3" id="KW-0274">FAD</keyword>
<evidence type="ECO:0000256" key="3">
    <source>
        <dbReference type="ARBA" id="ARBA00022827"/>
    </source>
</evidence>
<dbReference type="PANTHER" id="PTHR11748">
    <property type="entry name" value="D-LACTATE DEHYDROGENASE"/>
    <property type="match status" value="1"/>
</dbReference>
<comment type="caution">
    <text evidence="6">The sequence shown here is derived from an EMBL/GenBank/DDBJ whole genome shotgun (WGS) entry which is preliminary data.</text>
</comment>
<keyword evidence="7" id="KW-1185">Reference proteome</keyword>
<feature type="domain" description="FAD-binding PCMH-type" evidence="5">
    <location>
        <begin position="1"/>
        <end position="172"/>
    </location>
</feature>
<dbReference type="NCBIfam" id="NF008439">
    <property type="entry name" value="PRK11282.1"/>
    <property type="match status" value="1"/>
</dbReference>
<dbReference type="SUPFAM" id="SSF55103">
    <property type="entry name" value="FAD-linked oxidases, C-terminal domain"/>
    <property type="match status" value="1"/>
</dbReference>
<dbReference type="AlphaFoldDB" id="A0A930UHF0"/>
<accession>A0A930UHF0</accession>
<keyword evidence="4 6" id="KW-0560">Oxidoreductase</keyword>
<dbReference type="Pfam" id="PF02913">
    <property type="entry name" value="FAD-oxidase_C"/>
    <property type="match status" value="1"/>
</dbReference>
<dbReference type="EC" id="1.1.99.14" evidence="6"/>
<dbReference type="InterPro" id="IPR016169">
    <property type="entry name" value="FAD-bd_PCMH_sub2"/>
</dbReference>
<sequence>MARARAEGVDFLAARVAGARGPLRIAGAGRRQDYGEPVAAEAALLETAPAAGIRAYEPAELYVTVGAATSLAELDKVLRAEGQELAAEPLGGLDETVGGVHAVGLAGPRRLALGTLRDHVLGCQLIDGGGAVLDFGGTVIKNVAGYDVSRLQVGALGTLGLVTELSLRVRGLPPAELTTALECSAAEALQRANEALAKGMPVAATRWERGELHLRLAGSEGAVRRARHELGGEEVAGANEKIWEPLAQLKAERFAAAKKVWLCALPPLAELPFDDLGLIEWAGARRWFFDDAPADVRGAVAAAGGQATCCRRPEGDDTPAFPTPAPVNLAIQRRLKEAFDPRGIFNPGRFGYL</sequence>
<protein>
    <submittedName>
        <fullName evidence="6">Glycolate oxidase subunit GlcE</fullName>
        <ecNumber evidence="6">1.1.99.14</ecNumber>
    </submittedName>
</protein>
<dbReference type="Gene3D" id="1.10.45.10">
    <property type="entry name" value="Vanillyl-alcohol Oxidase, Chain A, domain 4"/>
    <property type="match status" value="1"/>
</dbReference>
<evidence type="ECO:0000256" key="1">
    <source>
        <dbReference type="ARBA" id="ARBA00001974"/>
    </source>
</evidence>
<dbReference type="Pfam" id="PF01565">
    <property type="entry name" value="FAD_binding_4"/>
    <property type="match status" value="1"/>
</dbReference>
<dbReference type="Proteomes" id="UP000604381">
    <property type="component" value="Unassembled WGS sequence"/>
</dbReference>
<reference evidence="6" key="1">
    <citation type="submission" date="2020-10" db="EMBL/GenBank/DDBJ databases">
        <title>An improved Amphimedon queenslandica hologenome assembly reveals how three proteobacterial symbionts can extend the metabolic phenotypic of their marine sponge host.</title>
        <authorList>
            <person name="Degnan B."/>
            <person name="Degnan S."/>
            <person name="Xiang X."/>
        </authorList>
    </citation>
    <scope>NUCLEOTIDE SEQUENCE</scope>
    <source>
        <strain evidence="6">AqS2</strain>
    </source>
</reference>
<evidence type="ECO:0000259" key="5">
    <source>
        <dbReference type="PROSITE" id="PS51387"/>
    </source>
</evidence>
<evidence type="ECO:0000313" key="7">
    <source>
        <dbReference type="Proteomes" id="UP000604381"/>
    </source>
</evidence>
<dbReference type="InterPro" id="IPR016171">
    <property type="entry name" value="Vanillyl_alc_oxidase_C-sub2"/>
</dbReference>
<gene>
    <name evidence="6" type="primary">glcE</name>
    <name evidence="6" type="ORF">ISN26_07065</name>
</gene>
<dbReference type="Gene3D" id="3.30.465.10">
    <property type="match status" value="1"/>
</dbReference>
<keyword evidence="2" id="KW-0285">Flavoprotein</keyword>
<dbReference type="InterPro" id="IPR004113">
    <property type="entry name" value="FAD-bd_oxidored_4_C"/>
</dbReference>
<dbReference type="GO" id="GO:0071949">
    <property type="term" value="F:FAD binding"/>
    <property type="evidence" value="ECO:0007669"/>
    <property type="project" value="InterPro"/>
</dbReference>
<comment type="cofactor">
    <cofactor evidence="1">
        <name>FAD</name>
        <dbReference type="ChEBI" id="CHEBI:57692"/>
    </cofactor>
</comment>
<organism evidence="6 7">
    <name type="scientific">Candidatus Amphirhobacter heronislandensis</name>
    <dbReference type="NCBI Taxonomy" id="1732024"/>
    <lineage>
        <taxon>Bacteria</taxon>
        <taxon>Pseudomonadati</taxon>
        <taxon>Pseudomonadota</taxon>
        <taxon>Gammaproteobacteria</taxon>
        <taxon>Candidatus Tethybacterales</taxon>
        <taxon>Candidatus Tethybacteraceae</taxon>
        <taxon>Candidatus Amphirhobacter</taxon>
    </lineage>
</organism>
<dbReference type="SUPFAM" id="SSF56176">
    <property type="entry name" value="FAD-binding/transporter-associated domain-like"/>
    <property type="match status" value="1"/>
</dbReference>
<evidence type="ECO:0000313" key="6">
    <source>
        <dbReference type="EMBL" id="MBF2735811.1"/>
    </source>
</evidence>
<dbReference type="GO" id="GO:0019154">
    <property type="term" value="F:glycolate dehydrogenase activity"/>
    <property type="evidence" value="ECO:0007669"/>
    <property type="project" value="UniProtKB-EC"/>
</dbReference>
<dbReference type="PANTHER" id="PTHR11748:SF103">
    <property type="entry name" value="GLYCOLATE OXIDASE SUBUNIT GLCE"/>
    <property type="match status" value="1"/>
</dbReference>
<evidence type="ECO:0000256" key="2">
    <source>
        <dbReference type="ARBA" id="ARBA00022630"/>
    </source>
</evidence>
<dbReference type="PROSITE" id="PS51387">
    <property type="entry name" value="FAD_PCMH"/>
    <property type="match status" value="1"/>
</dbReference>
<dbReference type="InterPro" id="IPR036318">
    <property type="entry name" value="FAD-bd_PCMH-like_sf"/>
</dbReference>
<proteinExistence type="predicted"/>